<feature type="signal peptide" evidence="1">
    <location>
        <begin position="1"/>
        <end position="26"/>
    </location>
</feature>
<keyword evidence="3" id="KW-1185">Reference proteome</keyword>
<comment type="caution">
    <text evidence="2">The sequence shown here is derived from an EMBL/GenBank/DDBJ whole genome shotgun (WGS) entry which is preliminary data.</text>
</comment>
<proteinExistence type="predicted"/>
<evidence type="ECO:0000256" key="1">
    <source>
        <dbReference type="SAM" id="SignalP"/>
    </source>
</evidence>
<keyword evidence="1" id="KW-0732">Signal</keyword>
<dbReference type="RefSeq" id="WP_058460664.1">
    <property type="nucleotide sequence ID" value="NZ_CAAAIY010000033.1"/>
</dbReference>
<accession>A0A0W0RER9</accession>
<gene>
    <name evidence="2" type="ORF">Lboz_3113</name>
</gene>
<name>A0A0W0RER9_LEGBO</name>
<sequence>MNKDNRKRDISVVGIVGLLMSSPLYAATPVWTYSAPNPTSVMVSDGGFATVRYTVTNQSRRAKNLILKPTRGLSASSCHLAGKGGTCSLTLTINGSLIPQKGIHSGPVLCEQGNPNQCYQPSSDNVLQVSKNTVNTTSLQISVSELALSVTGLPEYGILTGTPVDSGRARSITITNTGAIAATNVMYTPSPDLPIGTTISPSSCGTIAPSGACVLTIQPGSTPSAAAGETNPVPVRLTISGTNTNKVSSALHILTYGSVYQGGYVFAFDDTKGCNSPTNCTGSVGGKVLAIEDQATAAIWSSNGASATTSDASQDSIPGVALTSTPSVGAPAFSALAGMFDYNNGGTTYTNVLSLTAADFERCNGKSDGACNTRNILKFYDTYVTNYDRFTSPPFTAAIASTNRSYYAAGLCTQVIAGHDDWYLPAICEMGYDDGSGVPSGCGVPPALPILQNIQSNLVDASISGAPSGIYLSSTEDNSDEIDARTQVWGQGFTANDSSQTNVPKAAIPRRVRCVRGF</sequence>
<evidence type="ECO:0008006" key="4">
    <source>
        <dbReference type="Google" id="ProtNLM"/>
    </source>
</evidence>
<evidence type="ECO:0000313" key="3">
    <source>
        <dbReference type="Proteomes" id="UP000054695"/>
    </source>
</evidence>
<dbReference type="PATRIC" id="fig|447.4.peg.3321"/>
<protein>
    <recommendedName>
        <fullName evidence="4">NHL repeat protein</fullName>
    </recommendedName>
</protein>
<dbReference type="EMBL" id="LNXU01000045">
    <property type="protein sequence ID" value="KTC69597.1"/>
    <property type="molecule type" value="Genomic_DNA"/>
</dbReference>
<dbReference type="Proteomes" id="UP000054695">
    <property type="component" value="Unassembled WGS sequence"/>
</dbReference>
<dbReference type="AlphaFoldDB" id="A0A0W0RER9"/>
<evidence type="ECO:0000313" key="2">
    <source>
        <dbReference type="EMBL" id="KTC69597.1"/>
    </source>
</evidence>
<dbReference type="OrthoDB" id="8908077at2"/>
<reference evidence="2 3" key="1">
    <citation type="submission" date="2015-11" db="EMBL/GenBank/DDBJ databases">
        <title>Genomic analysis of 38 Legionella species identifies large and diverse effector repertoires.</title>
        <authorList>
            <person name="Burstein D."/>
            <person name="Amaro F."/>
            <person name="Zusman T."/>
            <person name="Lifshitz Z."/>
            <person name="Cohen O."/>
            <person name="Gilbert J.A."/>
            <person name="Pupko T."/>
            <person name="Shuman H.A."/>
            <person name="Segal G."/>
        </authorList>
    </citation>
    <scope>NUCLEOTIDE SEQUENCE [LARGE SCALE GENOMIC DNA]</scope>
    <source>
        <strain evidence="2 3">WIGA</strain>
    </source>
</reference>
<organism evidence="2 3">
    <name type="scientific">Legionella bozemanae</name>
    <name type="common">Fluoribacter bozemanae</name>
    <dbReference type="NCBI Taxonomy" id="447"/>
    <lineage>
        <taxon>Bacteria</taxon>
        <taxon>Pseudomonadati</taxon>
        <taxon>Pseudomonadota</taxon>
        <taxon>Gammaproteobacteria</taxon>
        <taxon>Legionellales</taxon>
        <taxon>Legionellaceae</taxon>
        <taxon>Legionella</taxon>
    </lineage>
</organism>
<feature type="chain" id="PRO_5006910823" description="NHL repeat protein" evidence="1">
    <location>
        <begin position="27"/>
        <end position="518"/>
    </location>
</feature>